<proteinExistence type="predicted"/>
<name>A0A9W9BTR9_9HYPO</name>
<evidence type="ECO:0000313" key="3">
    <source>
        <dbReference type="Proteomes" id="UP001140502"/>
    </source>
</evidence>
<feature type="region of interest" description="Disordered" evidence="1">
    <location>
        <begin position="56"/>
        <end position="96"/>
    </location>
</feature>
<gene>
    <name evidence="2" type="ORF">N0V84_000224</name>
</gene>
<reference evidence="2" key="1">
    <citation type="submission" date="2022-10" db="EMBL/GenBank/DDBJ databases">
        <title>Tapping the CABI collections for fungal endophytes: first genome assemblies for Collariella, Neodidymelliopsis, Ascochyta clinopodiicola, Didymella pomorum, Didymosphaeria variabile, Neocosmospora piperis and Neocucurbitaria cava.</title>
        <authorList>
            <person name="Hill R."/>
        </authorList>
    </citation>
    <scope>NUCLEOTIDE SEQUENCE</scope>
    <source>
        <strain evidence="2">IMI 366586</strain>
    </source>
</reference>
<sequence length="104" mass="11914">MLTLETKVIQPTTGFVGVRPLLSIDGLSKAQRDKYDLVFSDKDKKHFEKWGYTVTTEGKSKDSKKGHSKKSPKKKPSKKKSKKKSKKRAPRQETNDIAVYLFQE</sequence>
<keyword evidence="3" id="KW-1185">Reference proteome</keyword>
<dbReference type="EMBL" id="JAPEUR010000002">
    <property type="protein sequence ID" value="KAJ4329329.1"/>
    <property type="molecule type" value="Genomic_DNA"/>
</dbReference>
<feature type="compositionally biased region" description="Basic residues" evidence="1">
    <location>
        <begin position="66"/>
        <end position="89"/>
    </location>
</feature>
<accession>A0A9W9BTR9</accession>
<dbReference type="AlphaFoldDB" id="A0A9W9BTR9"/>
<protein>
    <submittedName>
        <fullName evidence="2">Uncharacterized protein</fullName>
    </submittedName>
</protein>
<dbReference type="Proteomes" id="UP001140502">
    <property type="component" value="Unassembled WGS sequence"/>
</dbReference>
<evidence type="ECO:0000313" key="2">
    <source>
        <dbReference type="EMBL" id="KAJ4329329.1"/>
    </source>
</evidence>
<evidence type="ECO:0000256" key="1">
    <source>
        <dbReference type="SAM" id="MobiDB-lite"/>
    </source>
</evidence>
<comment type="caution">
    <text evidence="2">The sequence shown here is derived from an EMBL/GenBank/DDBJ whole genome shotgun (WGS) entry which is preliminary data.</text>
</comment>
<organism evidence="2 3">
    <name type="scientific">Fusarium piperis</name>
    <dbReference type="NCBI Taxonomy" id="1435070"/>
    <lineage>
        <taxon>Eukaryota</taxon>
        <taxon>Fungi</taxon>
        <taxon>Dikarya</taxon>
        <taxon>Ascomycota</taxon>
        <taxon>Pezizomycotina</taxon>
        <taxon>Sordariomycetes</taxon>
        <taxon>Hypocreomycetidae</taxon>
        <taxon>Hypocreales</taxon>
        <taxon>Nectriaceae</taxon>
        <taxon>Fusarium</taxon>
        <taxon>Fusarium solani species complex</taxon>
    </lineage>
</organism>